<dbReference type="Pfam" id="PF00664">
    <property type="entry name" value="ABC_membrane"/>
    <property type="match status" value="2"/>
</dbReference>
<dbReference type="InterPro" id="IPR003593">
    <property type="entry name" value="AAA+_ATPase"/>
</dbReference>
<evidence type="ECO:0000259" key="8">
    <source>
        <dbReference type="PROSITE" id="PS50893"/>
    </source>
</evidence>
<evidence type="ECO:0000259" key="9">
    <source>
        <dbReference type="PROSITE" id="PS50929"/>
    </source>
</evidence>
<feature type="transmembrane region" description="Helical" evidence="7">
    <location>
        <begin position="867"/>
        <end position="889"/>
    </location>
</feature>
<dbReference type="PANTHER" id="PTHR43394:SF15">
    <property type="entry name" value="ALPHA-FACTOR-TRANSPORTING ATPASE"/>
    <property type="match status" value="1"/>
</dbReference>
<feature type="transmembrane region" description="Helical" evidence="7">
    <location>
        <begin position="720"/>
        <end position="747"/>
    </location>
</feature>
<dbReference type="InterPro" id="IPR036640">
    <property type="entry name" value="ABC1_TM_sf"/>
</dbReference>
<dbReference type="PANTHER" id="PTHR43394">
    <property type="entry name" value="ATP-DEPENDENT PERMEASE MDL1, MITOCHONDRIAL"/>
    <property type="match status" value="1"/>
</dbReference>
<keyword evidence="3" id="KW-0547">Nucleotide-binding</keyword>
<dbReference type="InterPro" id="IPR039421">
    <property type="entry name" value="Type_1_exporter"/>
</dbReference>
<dbReference type="Proteomes" id="UP000697127">
    <property type="component" value="Unassembled WGS sequence"/>
</dbReference>
<dbReference type="GO" id="GO:0005743">
    <property type="term" value="C:mitochondrial inner membrane"/>
    <property type="evidence" value="ECO:0007669"/>
    <property type="project" value="TreeGrafter"/>
</dbReference>
<feature type="transmembrane region" description="Helical" evidence="7">
    <location>
        <begin position="68"/>
        <end position="90"/>
    </location>
</feature>
<keyword evidence="11" id="KW-1185">Reference proteome</keyword>
<dbReference type="SUPFAM" id="SSF52540">
    <property type="entry name" value="P-loop containing nucleoside triphosphate hydrolases"/>
    <property type="match status" value="2"/>
</dbReference>
<feature type="domain" description="ABC transmembrane type-1" evidence="9">
    <location>
        <begin position="723"/>
        <end position="1010"/>
    </location>
</feature>
<feature type="transmembrane region" description="Helical" evidence="7">
    <location>
        <begin position="336"/>
        <end position="360"/>
    </location>
</feature>
<dbReference type="SMART" id="SM00382">
    <property type="entry name" value="AAA"/>
    <property type="match status" value="2"/>
</dbReference>
<dbReference type="InterPro" id="IPR003439">
    <property type="entry name" value="ABC_transporter-like_ATP-bd"/>
</dbReference>
<dbReference type="PROSITE" id="PS50893">
    <property type="entry name" value="ABC_TRANSPORTER_2"/>
    <property type="match status" value="2"/>
</dbReference>
<dbReference type="Gene3D" id="3.40.50.300">
    <property type="entry name" value="P-loop containing nucleotide triphosphate hydrolases"/>
    <property type="match status" value="2"/>
</dbReference>
<dbReference type="CDD" id="cd18577">
    <property type="entry name" value="ABC_6TM_Pgp_ABCB1_D1_like"/>
    <property type="match status" value="1"/>
</dbReference>
<feature type="domain" description="ABC transmembrane type-1" evidence="9">
    <location>
        <begin position="69"/>
        <end position="362"/>
    </location>
</feature>
<gene>
    <name evidence="10" type="ORF">C6P40_002871</name>
</gene>
<protein>
    <submittedName>
        <fullName evidence="10">Uncharacterized protein</fullName>
    </submittedName>
</protein>
<feature type="transmembrane region" description="Helical" evidence="7">
    <location>
        <begin position="767"/>
        <end position="789"/>
    </location>
</feature>
<dbReference type="GO" id="GO:0016887">
    <property type="term" value="F:ATP hydrolysis activity"/>
    <property type="evidence" value="ECO:0007669"/>
    <property type="project" value="InterPro"/>
</dbReference>
<feature type="transmembrane region" description="Helical" evidence="7">
    <location>
        <begin position="843"/>
        <end position="861"/>
    </location>
</feature>
<evidence type="ECO:0000256" key="1">
    <source>
        <dbReference type="ARBA" id="ARBA00004141"/>
    </source>
</evidence>
<evidence type="ECO:0000313" key="11">
    <source>
        <dbReference type="Proteomes" id="UP000697127"/>
    </source>
</evidence>
<dbReference type="GO" id="GO:0090374">
    <property type="term" value="P:oligopeptide export from mitochondrion"/>
    <property type="evidence" value="ECO:0007669"/>
    <property type="project" value="TreeGrafter"/>
</dbReference>
<feature type="transmembrane region" description="Helical" evidence="7">
    <location>
        <begin position="945"/>
        <end position="969"/>
    </location>
</feature>
<comment type="subcellular location">
    <subcellularLocation>
        <location evidence="1">Membrane</location>
        <topology evidence="1">Multi-pass membrane protein</topology>
    </subcellularLocation>
</comment>
<dbReference type="Gene3D" id="1.20.1560.10">
    <property type="entry name" value="ABC transporter type 1, transmembrane domain"/>
    <property type="match status" value="1"/>
</dbReference>
<evidence type="ECO:0000256" key="7">
    <source>
        <dbReference type="SAM" id="Phobius"/>
    </source>
</evidence>
<organism evidence="10 11">
    <name type="scientific">Pichia californica</name>
    <dbReference type="NCBI Taxonomy" id="460514"/>
    <lineage>
        <taxon>Eukaryota</taxon>
        <taxon>Fungi</taxon>
        <taxon>Dikarya</taxon>
        <taxon>Ascomycota</taxon>
        <taxon>Saccharomycotina</taxon>
        <taxon>Pichiomycetes</taxon>
        <taxon>Pichiales</taxon>
        <taxon>Pichiaceae</taxon>
        <taxon>Pichia</taxon>
    </lineage>
</organism>
<dbReference type="GO" id="GO:0005524">
    <property type="term" value="F:ATP binding"/>
    <property type="evidence" value="ECO:0007669"/>
    <property type="project" value="UniProtKB-KW"/>
</dbReference>
<dbReference type="PROSITE" id="PS50929">
    <property type="entry name" value="ABC_TM1F"/>
    <property type="match status" value="2"/>
</dbReference>
<dbReference type="Pfam" id="PF00005">
    <property type="entry name" value="ABC_tran"/>
    <property type="match status" value="2"/>
</dbReference>
<keyword evidence="4" id="KW-0067">ATP-binding</keyword>
<dbReference type="PROSITE" id="PS00211">
    <property type="entry name" value="ABC_TRANSPORTER_1"/>
    <property type="match status" value="1"/>
</dbReference>
<feature type="transmembrane region" description="Helical" evidence="7">
    <location>
        <begin position="296"/>
        <end position="316"/>
    </location>
</feature>
<dbReference type="InterPro" id="IPR017871">
    <property type="entry name" value="ABC_transporter-like_CS"/>
</dbReference>
<sequence>MERKSVSDSVDEITDSVTNTPTLIHEFEKISDPSIIEKHIKREDELESMDQLKTKNPFYFFSKNDISFLISAILFNSLSAVTDVASTIMINEMFSKLTNFQSGHYKTPSDFLLDVQWPCFSIILIGLGTALFGWFETLFFTYLGERQQVRFRKHLLISLFSRNLNYFENNSNLDGDLIQLNRSVEEFRSSISEYLSVLCKSIFSMTCLIIISMYYSWKLTLLMMSVFPFIFVSIKVFGGQIQKWAKKEDDETSKAISLLDWNFCSFIWIKIIYSKDSELKSFNSLIQNCEYTFRQFCIFANIVSSIMKTLSLMLFVQSFWFGSYLVRTKQNSSGDIISAFYSCLKLAMTISRLSMIAVIYQKANTSFKKVLKFSLSLDAIKIFSKSLDKPDEQLYGDIKFNNVCFGYNNNKESKVLDSVSLDIEPFKTTYILGKSGSGKSTIANLLLGLYKPLTGSIQIDGHDIDSLNIYWLRDQITLVQQFPKIFNDTIENNILLGTPYDDINTPFVKESIQFFNFDTVISDLSDGVKTYIGRSDDTKNKLTQLSGGQEQRLNLVKAKLRDSNILILDESISALDIKSRELFMEKINSWRNNKTTIIITHELSHIRDHDMVYFIENGRIVESGKKSELKNMSGKFANFQIQDSINIKDNNKMENSNKRNSIFDQIDHFESNNKDLENSIGTEKGEVPKIANTEKIDSIRTPILIAFKLLIKNLSTKYKFFYLFGLFLIMIDTVLTPIFTFCFSHLIEGIIPESQTDLLSTHEQLKWSIIATAVAIVTGLVGFFSETILDFAAQRLSRNIQLESLRKILKQCVEFFDNSNSNELSTLIMNDIRDFRRIFSSNLARLVSGVTVSIVCIVWTLTTGWKYALVGFSFFPLFGIFSFICTAITQKSEFNYKDSLNVAESIVYESRVGIKTIMCLNIQEHFIRNFDDKLRIVLKNGFRRSVTMGFSINSVFLIVNISQSVMFYYGFKLIAEGEYTLIQMMQIIMMIMMSVMVISQLLSSAPGLYRGLRVALKLNQLLSLKSDDEIQGGYLTPNLQLLQTPDCIQFKHVTFAYPTDEKKLVLNDFNMNIPANQFVSIVGESGCGKSTIVSLILRLHLIRECSSGYNASNHLQNILIDGYDINTIKLSWLMSNIAVVTQKHYFFNGTIKENLLYGNSSRHSISDSDILKILEKLELSELIEESDDGLNSLLCVSGNLLVSGGQAQRLSIARALLRPASIIILDEFTSSLDVQSTAIVLNMIDDIKLRDKKTIICITHQEKVMRRSDLVFYVKDGKVTEKGNFETLFRNGGDLYNMVKNTNF</sequence>
<name>A0A9P6WHK8_9ASCO</name>
<reference evidence="10" key="1">
    <citation type="submission" date="2020-11" db="EMBL/GenBank/DDBJ databases">
        <title>Kefir isolates.</title>
        <authorList>
            <person name="Marcisauskas S."/>
            <person name="Kim Y."/>
            <person name="Blasche S."/>
        </authorList>
    </citation>
    <scope>NUCLEOTIDE SEQUENCE</scope>
    <source>
        <strain evidence="10">Olga-1</strain>
    </source>
</reference>
<feature type="transmembrane region" description="Helical" evidence="7">
    <location>
        <begin position="981"/>
        <end position="1003"/>
    </location>
</feature>
<comment type="caution">
    <text evidence="10">The sequence shown here is derived from an EMBL/GenBank/DDBJ whole genome shotgun (WGS) entry which is preliminary data.</text>
</comment>
<feature type="domain" description="ABC transporter" evidence="8">
    <location>
        <begin position="1048"/>
        <end position="1301"/>
    </location>
</feature>
<feature type="transmembrane region" description="Helical" evidence="7">
    <location>
        <begin position="115"/>
        <end position="143"/>
    </location>
</feature>
<proteinExistence type="predicted"/>
<keyword evidence="6 7" id="KW-0472">Membrane</keyword>
<feature type="transmembrane region" description="Helical" evidence="7">
    <location>
        <begin position="197"/>
        <end position="215"/>
    </location>
</feature>
<keyword evidence="2 7" id="KW-0812">Transmembrane</keyword>
<feature type="transmembrane region" description="Helical" evidence="7">
    <location>
        <begin position="221"/>
        <end position="238"/>
    </location>
</feature>
<evidence type="ECO:0000256" key="2">
    <source>
        <dbReference type="ARBA" id="ARBA00022692"/>
    </source>
</evidence>
<dbReference type="CDD" id="cd18578">
    <property type="entry name" value="ABC_6TM_Pgp_ABCB1_D2_like"/>
    <property type="match status" value="1"/>
</dbReference>
<dbReference type="SUPFAM" id="SSF90123">
    <property type="entry name" value="ABC transporter transmembrane region"/>
    <property type="match status" value="2"/>
</dbReference>
<evidence type="ECO:0000256" key="4">
    <source>
        <dbReference type="ARBA" id="ARBA00022840"/>
    </source>
</evidence>
<evidence type="ECO:0000256" key="5">
    <source>
        <dbReference type="ARBA" id="ARBA00022989"/>
    </source>
</evidence>
<dbReference type="GO" id="GO:0015421">
    <property type="term" value="F:ABC-type oligopeptide transporter activity"/>
    <property type="evidence" value="ECO:0007669"/>
    <property type="project" value="TreeGrafter"/>
</dbReference>
<evidence type="ECO:0000256" key="3">
    <source>
        <dbReference type="ARBA" id="ARBA00022741"/>
    </source>
</evidence>
<feature type="domain" description="ABC transporter" evidence="8">
    <location>
        <begin position="398"/>
        <end position="642"/>
    </location>
</feature>
<dbReference type="InterPro" id="IPR011527">
    <property type="entry name" value="ABC1_TM_dom"/>
</dbReference>
<dbReference type="EMBL" id="PUHW01000314">
    <property type="protein sequence ID" value="KAG0687102.1"/>
    <property type="molecule type" value="Genomic_DNA"/>
</dbReference>
<accession>A0A9P6WHK8</accession>
<dbReference type="InterPro" id="IPR027417">
    <property type="entry name" value="P-loop_NTPase"/>
</dbReference>
<evidence type="ECO:0000313" key="10">
    <source>
        <dbReference type="EMBL" id="KAG0687102.1"/>
    </source>
</evidence>
<keyword evidence="5 7" id="KW-1133">Transmembrane helix</keyword>
<evidence type="ECO:0000256" key="6">
    <source>
        <dbReference type="ARBA" id="ARBA00023136"/>
    </source>
</evidence>